<protein>
    <submittedName>
        <fullName evidence="1">Uncharacterized protein</fullName>
    </submittedName>
</protein>
<organism evidence="1 2">
    <name type="scientific">Molorchus minor</name>
    <dbReference type="NCBI Taxonomy" id="1323400"/>
    <lineage>
        <taxon>Eukaryota</taxon>
        <taxon>Metazoa</taxon>
        <taxon>Ecdysozoa</taxon>
        <taxon>Arthropoda</taxon>
        <taxon>Hexapoda</taxon>
        <taxon>Insecta</taxon>
        <taxon>Pterygota</taxon>
        <taxon>Neoptera</taxon>
        <taxon>Endopterygota</taxon>
        <taxon>Coleoptera</taxon>
        <taxon>Polyphaga</taxon>
        <taxon>Cucujiformia</taxon>
        <taxon>Chrysomeloidea</taxon>
        <taxon>Cerambycidae</taxon>
        <taxon>Lamiinae</taxon>
        <taxon>Monochamini</taxon>
        <taxon>Molorchus</taxon>
    </lineage>
</organism>
<comment type="caution">
    <text evidence="1">The sequence shown here is derived from an EMBL/GenBank/DDBJ whole genome shotgun (WGS) entry which is preliminary data.</text>
</comment>
<proteinExistence type="predicted"/>
<gene>
    <name evidence="1" type="ORF">NQ317_015454</name>
</gene>
<dbReference type="Proteomes" id="UP001162164">
    <property type="component" value="Unassembled WGS sequence"/>
</dbReference>
<name>A0ABQ9JSP2_9CUCU</name>
<evidence type="ECO:0000313" key="1">
    <source>
        <dbReference type="EMBL" id="KAJ8981321.1"/>
    </source>
</evidence>
<reference evidence="1" key="1">
    <citation type="journal article" date="2023" name="Insect Mol. Biol.">
        <title>Genome sequencing provides insights into the evolution of gene families encoding plant cell wall-degrading enzymes in longhorned beetles.</title>
        <authorList>
            <person name="Shin N.R."/>
            <person name="Okamura Y."/>
            <person name="Kirsch R."/>
            <person name="Pauchet Y."/>
        </authorList>
    </citation>
    <scope>NUCLEOTIDE SEQUENCE</scope>
    <source>
        <strain evidence="1">MMC_N1</strain>
    </source>
</reference>
<accession>A0ABQ9JSP2</accession>
<dbReference type="EMBL" id="JAPWTJ010000190">
    <property type="protein sequence ID" value="KAJ8981321.1"/>
    <property type="molecule type" value="Genomic_DNA"/>
</dbReference>
<sequence>MMKTGKPIYARKTILVEYGNTCGDGFWMSTVQEKVTKDSRKLSRVPEDVNHDYGWVAKEKDFQLDIWF</sequence>
<evidence type="ECO:0000313" key="2">
    <source>
        <dbReference type="Proteomes" id="UP001162164"/>
    </source>
</evidence>
<keyword evidence="2" id="KW-1185">Reference proteome</keyword>